<organism evidence="1">
    <name type="scientific">Mucor ambiguus</name>
    <dbReference type="NCBI Taxonomy" id="91626"/>
    <lineage>
        <taxon>Eukaryota</taxon>
        <taxon>Fungi</taxon>
        <taxon>Fungi incertae sedis</taxon>
        <taxon>Mucoromycota</taxon>
        <taxon>Mucoromycotina</taxon>
        <taxon>Mucoromycetes</taxon>
        <taxon>Mucorales</taxon>
        <taxon>Mucorineae</taxon>
        <taxon>Mucoraceae</taxon>
        <taxon>Mucor</taxon>
    </lineage>
</organism>
<reference evidence="1" key="1">
    <citation type="submission" date="2014-09" db="EMBL/GenBank/DDBJ databases">
        <title>Draft genome sequence of an oleaginous Mucoromycotina fungus Mucor ambiguus NBRC6742.</title>
        <authorList>
            <person name="Takeda I."/>
            <person name="Yamane N."/>
            <person name="Morita T."/>
            <person name="Tamano K."/>
            <person name="Machida M."/>
            <person name="Baker S."/>
            <person name="Koike H."/>
        </authorList>
    </citation>
    <scope>NUCLEOTIDE SEQUENCE</scope>
    <source>
        <strain evidence="1">NBRC 6742</strain>
    </source>
</reference>
<evidence type="ECO:0000313" key="2">
    <source>
        <dbReference type="Proteomes" id="UP000053815"/>
    </source>
</evidence>
<keyword evidence="2" id="KW-1185">Reference proteome</keyword>
<dbReference type="Proteomes" id="UP000053815">
    <property type="component" value="Unassembled WGS sequence"/>
</dbReference>
<dbReference type="OrthoDB" id="2282676at2759"/>
<evidence type="ECO:0000313" key="1">
    <source>
        <dbReference type="EMBL" id="GAN09413.1"/>
    </source>
</evidence>
<gene>
    <name evidence="1" type="ORF">MAM1_0266d08940</name>
</gene>
<name>A0A0C9N4A7_9FUNG</name>
<proteinExistence type="predicted"/>
<dbReference type="EMBL" id="DF836555">
    <property type="protein sequence ID" value="GAN09413.1"/>
    <property type="molecule type" value="Genomic_DNA"/>
</dbReference>
<accession>A0A0C9N4A7</accession>
<sequence length="901" mass="99979">MSVEYSNIDPELLTYEGNQYNHLSDVLVAKTESLTNLLNLNGVHIPPGEVFTSVEHDHTARALEETEEKELLSKDVSKFSKWFTKCGISFKQISLGPITIDPNVFLPAVFESGESLLRLGLQPFGDTREVNMPSFTTLIALKPMMEHLFGLGTPLKYDTPFQRQEESGITLTHASFTFEDVTALFPVFHSVLFCGQKYNGSVITGFNIRKGFTAGLFLKAPEKQQFAVRRRNREVENLVDAMWRKGGSYKADAVVEAKWNTWNDFNSFNPTGQAKGSSIRDLVRFCWNKCKVTIMVEDKDSAAIAFGLAQVGLCRIEMLDMGPVGGVTVFGRQEYQVEALRLEPSMIMNSYSTYSYSRRKSIFDICNVPIEFEEPLMKWLDGQIKETLLLGIENGDPPGTIIMTPEFTVLADTGLMMCLGKEIEGIAIAAARRCTSCDGECVSKVTSTEGLKHQRHACATVSLLNTLVTIYVGGVLLKGGMDIDQCTISSNLDITLKALKRLGFASILGLESLLASWFILRTGNDAPDTDYGPVLGIEMEGRIHGLRYAIKPGSVGSTLVSFHGHIFDGRHSCSCLVFEPCYQSNDIPIKRAHTEIILEQKPDIKLQQILFIHSMTTYIAVETCLVFPGGGFLQVQLGQDIEQYKTNQHKCTEMPDILLATPLHLSECVDGNSSIDIEQHGLRYVLYTYGNEAIQSWVCGLFPVGKVCFQGSRSLGHSMALLEEGDILIQGWSDRPNAIQDGQNLEGACFLNKYVFILHHSTATYIAVKVLLRFSDERSIEVQLGDVGAYAANQHRCTERPDSSEAVPLPLSSCVQGRSSVYLQENMQYALHTYGNEAIQSWVCGLFPADQVRFQGCRSLSHSMALLEVGKILIQGWPSRSNAMQEGQTPERAVARLSIQQ</sequence>
<protein>
    <submittedName>
        <fullName evidence="1">Uncharacterized protein</fullName>
    </submittedName>
</protein>
<dbReference type="AlphaFoldDB" id="A0A0C9N4A7"/>